<keyword evidence="3" id="KW-0238">DNA-binding</keyword>
<sequence>MQTVWSENMSSDRRKAIEELGRGRELTNQLRDLLNSKSVGDEGLAVVSEDLVMKIFNSFAKSLSIIRNIGDYDDDEVSQKSRNNNMSWDDRKSEDLGDSIKSITATSTQKGRRGCYKRRKCAESWTRITPSHFDDGHAWRKYGQKVILHANHPRNYYRCTHKFDQGCQAIKQVQMIEDDPPKYRTTYYGHHTCKNQLNASPFVLDSTSDDSSILLSFANNHLTNKHDNPFFSSFSSVKQESKEDHDITYNPYLLSPDHLTTFEPSAQMTMLPADHTDAISGVVDSIDLDDLLVF</sequence>
<evidence type="ECO:0000259" key="7">
    <source>
        <dbReference type="PROSITE" id="PS50811"/>
    </source>
</evidence>
<proteinExistence type="predicted"/>
<keyword evidence="4" id="KW-0804">Transcription</keyword>
<dbReference type="AlphaFoldDB" id="A0A6P5Y1A4"/>
<dbReference type="SMART" id="SM00774">
    <property type="entry name" value="WRKY"/>
    <property type="match status" value="1"/>
</dbReference>
<dbReference type="RefSeq" id="XP_022734203.1">
    <property type="nucleotide sequence ID" value="XM_022878468.1"/>
</dbReference>
<evidence type="ECO:0000256" key="5">
    <source>
        <dbReference type="ARBA" id="ARBA00023242"/>
    </source>
</evidence>
<evidence type="ECO:0000313" key="9">
    <source>
        <dbReference type="RefSeq" id="XP_022734203.1"/>
    </source>
</evidence>
<dbReference type="Gene3D" id="2.20.25.80">
    <property type="entry name" value="WRKY domain"/>
    <property type="match status" value="1"/>
</dbReference>
<dbReference type="SUPFAM" id="SSF118290">
    <property type="entry name" value="WRKY DNA-binding domain"/>
    <property type="match status" value="1"/>
</dbReference>
<evidence type="ECO:0000256" key="4">
    <source>
        <dbReference type="ARBA" id="ARBA00023163"/>
    </source>
</evidence>
<dbReference type="GO" id="GO:0005634">
    <property type="term" value="C:nucleus"/>
    <property type="evidence" value="ECO:0007669"/>
    <property type="project" value="UniProtKB-SubCell"/>
</dbReference>
<dbReference type="GO" id="GO:0003700">
    <property type="term" value="F:DNA-binding transcription factor activity"/>
    <property type="evidence" value="ECO:0007669"/>
    <property type="project" value="InterPro"/>
</dbReference>
<dbReference type="PROSITE" id="PS50811">
    <property type="entry name" value="WRKY"/>
    <property type="match status" value="1"/>
</dbReference>
<dbReference type="Pfam" id="PF03106">
    <property type="entry name" value="WRKY"/>
    <property type="match status" value="1"/>
</dbReference>
<evidence type="ECO:0000313" key="8">
    <source>
        <dbReference type="Proteomes" id="UP000515121"/>
    </source>
</evidence>
<protein>
    <submittedName>
        <fullName evidence="9">Probable WRKY transcription factor 70</fullName>
    </submittedName>
</protein>
<comment type="subcellular location">
    <subcellularLocation>
        <location evidence="1">Nucleus</location>
    </subcellularLocation>
</comment>
<name>A0A6P5Y1A4_DURZI</name>
<organism evidence="8 9">
    <name type="scientific">Durio zibethinus</name>
    <name type="common">Durian</name>
    <dbReference type="NCBI Taxonomy" id="66656"/>
    <lineage>
        <taxon>Eukaryota</taxon>
        <taxon>Viridiplantae</taxon>
        <taxon>Streptophyta</taxon>
        <taxon>Embryophyta</taxon>
        <taxon>Tracheophyta</taxon>
        <taxon>Spermatophyta</taxon>
        <taxon>Magnoliopsida</taxon>
        <taxon>eudicotyledons</taxon>
        <taxon>Gunneridae</taxon>
        <taxon>Pentapetalae</taxon>
        <taxon>rosids</taxon>
        <taxon>malvids</taxon>
        <taxon>Malvales</taxon>
        <taxon>Malvaceae</taxon>
        <taxon>Helicteroideae</taxon>
        <taxon>Durio</taxon>
    </lineage>
</organism>
<keyword evidence="8" id="KW-1185">Reference proteome</keyword>
<reference evidence="9" key="1">
    <citation type="submission" date="2025-08" db="UniProtKB">
        <authorList>
            <consortium name="RefSeq"/>
        </authorList>
    </citation>
    <scope>IDENTIFICATION</scope>
    <source>
        <tissue evidence="9">Fruit stalk</tissue>
    </source>
</reference>
<dbReference type="OrthoDB" id="2021064at2759"/>
<dbReference type="InterPro" id="IPR044810">
    <property type="entry name" value="WRKY_plant"/>
</dbReference>
<dbReference type="InterPro" id="IPR003657">
    <property type="entry name" value="WRKY_dom"/>
</dbReference>
<dbReference type="Proteomes" id="UP000515121">
    <property type="component" value="Unplaced"/>
</dbReference>
<feature type="region of interest" description="Disordered" evidence="6">
    <location>
        <begin position="74"/>
        <end position="94"/>
    </location>
</feature>
<gene>
    <name evidence="9" type="primary">LOC111287800</name>
</gene>
<dbReference type="KEGG" id="dzi:111287800"/>
<keyword evidence="2" id="KW-0805">Transcription regulation</keyword>
<dbReference type="GO" id="GO:0043565">
    <property type="term" value="F:sequence-specific DNA binding"/>
    <property type="evidence" value="ECO:0007669"/>
    <property type="project" value="InterPro"/>
</dbReference>
<evidence type="ECO:0000256" key="6">
    <source>
        <dbReference type="SAM" id="MobiDB-lite"/>
    </source>
</evidence>
<dbReference type="InterPro" id="IPR036576">
    <property type="entry name" value="WRKY_dom_sf"/>
</dbReference>
<keyword evidence="5" id="KW-0539">Nucleus</keyword>
<accession>A0A6P5Y1A4</accession>
<evidence type="ECO:0000256" key="3">
    <source>
        <dbReference type="ARBA" id="ARBA00023125"/>
    </source>
</evidence>
<feature type="domain" description="WRKY" evidence="7">
    <location>
        <begin position="128"/>
        <end position="191"/>
    </location>
</feature>
<dbReference type="GeneID" id="111287800"/>
<dbReference type="PANTHER" id="PTHR31282">
    <property type="entry name" value="WRKY TRANSCRIPTION FACTOR 21-RELATED"/>
    <property type="match status" value="1"/>
</dbReference>
<evidence type="ECO:0000256" key="1">
    <source>
        <dbReference type="ARBA" id="ARBA00004123"/>
    </source>
</evidence>
<evidence type="ECO:0000256" key="2">
    <source>
        <dbReference type="ARBA" id="ARBA00023015"/>
    </source>
</evidence>